<dbReference type="AlphaFoldDB" id="A0A397TCR5"/>
<keyword evidence="2" id="KW-1185">Reference proteome</keyword>
<accession>A0A397TCR5</accession>
<comment type="caution">
    <text evidence="1">The sequence shown here is derived from an EMBL/GenBank/DDBJ whole genome shotgun (WGS) entry which is preliminary data.</text>
</comment>
<dbReference type="Proteomes" id="UP000265703">
    <property type="component" value="Unassembled WGS sequence"/>
</dbReference>
<dbReference type="EMBL" id="QKYT01000120">
    <property type="protein sequence ID" value="RIA92684.1"/>
    <property type="molecule type" value="Genomic_DNA"/>
</dbReference>
<proteinExistence type="predicted"/>
<evidence type="ECO:0000313" key="1">
    <source>
        <dbReference type="EMBL" id="RIA92684.1"/>
    </source>
</evidence>
<organism evidence="1 2">
    <name type="scientific">Glomus cerebriforme</name>
    <dbReference type="NCBI Taxonomy" id="658196"/>
    <lineage>
        <taxon>Eukaryota</taxon>
        <taxon>Fungi</taxon>
        <taxon>Fungi incertae sedis</taxon>
        <taxon>Mucoromycota</taxon>
        <taxon>Glomeromycotina</taxon>
        <taxon>Glomeromycetes</taxon>
        <taxon>Glomerales</taxon>
        <taxon>Glomeraceae</taxon>
        <taxon>Glomus</taxon>
    </lineage>
</organism>
<reference evidence="1 2" key="1">
    <citation type="submission" date="2018-06" db="EMBL/GenBank/DDBJ databases">
        <title>Comparative genomics reveals the genomic features of Rhizophagus irregularis, R. cerebriforme, R. diaphanum and Gigaspora rosea, and their symbiotic lifestyle signature.</title>
        <authorList>
            <person name="Morin E."/>
            <person name="San Clemente H."/>
            <person name="Chen E.C.H."/>
            <person name="De La Providencia I."/>
            <person name="Hainaut M."/>
            <person name="Kuo A."/>
            <person name="Kohler A."/>
            <person name="Murat C."/>
            <person name="Tang N."/>
            <person name="Roy S."/>
            <person name="Loubradou J."/>
            <person name="Henrissat B."/>
            <person name="Grigoriev I.V."/>
            <person name="Corradi N."/>
            <person name="Roux C."/>
            <person name="Martin F.M."/>
        </authorList>
    </citation>
    <scope>NUCLEOTIDE SEQUENCE [LARGE SCALE GENOMIC DNA]</scope>
    <source>
        <strain evidence="1 2">DAOM 227022</strain>
    </source>
</reference>
<gene>
    <name evidence="1" type="ORF">C1645_820350</name>
</gene>
<evidence type="ECO:0000313" key="2">
    <source>
        <dbReference type="Proteomes" id="UP000265703"/>
    </source>
</evidence>
<name>A0A397TCR5_9GLOM</name>
<sequence length="155" mass="17381">MDNSNPSQNNPNNNKSNFTCASCNYNINDSAYTIISPDHNYQQDDTSNNNHQQYKASNNNASQYYQQSISSNVLNDNNISSHNYQQSSSNISSSPQSYLQDIDQNLPQPNNFPLLNSLGITINSPQTNIIIMPVTNSDFQNLQNYSSSTNTRSQQ</sequence>
<protein>
    <submittedName>
        <fullName evidence="1">Uncharacterized protein</fullName>
    </submittedName>
</protein>